<dbReference type="Proteomes" id="UP000239590">
    <property type="component" value="Unassembled WGS sequence"/>
</dbReference>
<organism evidence="2 3">
    <name type="scientific">Siphonobacter curvatus</name>
    <dbReference type="NCBI Taxonomy" id="2094562"/>
    <lineage>
        <taxon>Bacteria</taxon>
        <taxon>Pseudomonadati</taxon>
        <taxon>Bacteroidota</taxon>
        <taxon>Cytophagia</taxon>
        <taxon>Cytophagales</taxon>
        <taxon>Cytophagaceae</taxon>
        <taxon>Siphonobacter</taxon>
    </lineage>
</organism>
<feature type="signal peptide" evidence="1">
    <location>
        <begin position="1"/>
        <end position="19"/>
    </location>
</feature>
<comment type="caution">
    <text evidence="2">The sequence shown here is derived from an EMBL/GenBank/DDBJ whole genome shotgun (WGS) entry which is preliminary data.</text>
</comment>
<protein>
    <submittedName>
        <fullName evidence="2">Uncharacterized protein</fullName>
    </submittedName>
</protein>
<dbReference type="AlphaFoldDB" id="A0A2S7IQL7"/>
<proteinExistence type="predicted"/>
<dbReference type="RefSeq" id="WP_104711838.1">
    <property type="nucleotide sequence ID" value="NZ_PTRA01000001.1"/>
</dbReference>
<sequence length="126" mass="14464">MLVVRFLFVFSLLASFAQAQVIVDGVDINQLKEGTICSIEISEPAPLNPLTLRLDYGQKSRWADRKMAIEDPETGKAIRFNSSMEVVNFMIDQGWEYLQAVYQSPKTAYEYRFFFRKKIQAVSSNP</sequence>
<evidence type="ECO:0000256" key="1">
    <source>
        <dbReference type="SAM" id="SignalP"/>
    </source>
</evidence>
<evidence type="ECO:0000313" key="2">
    <source>
        <dbReference type="EMBL" id="PQA59959.1"/>
    </source>
</evidence>
<evidence type="ECO:0000313" key="3">
    <source>
        <dbReference type="Proteomes" id="UP000239590"/>
    </source>
</evidence>
<keyword evidence="3" id="KW-1185">Reference proteome</keyword>
<dbReference type="EMBL" id="PTRA01000001">
    <property type="protein sequence ID" value="PQA59959.1"/>
    <property type="molecule type" value="Genomic_DNA"/>
</dbReference>
<gene>
    <name evidence="2" type="ORF">C5O19_10145</name>
</gene>
<feature type="chain" id="PRO_5015673349" evidence="1">
    <location>
        <begin position="20"/>
        <end position="126"/>
    </location>
</feature>
<name>A0A2S7IQL7_9BACT</name>
<accession>A0A2S7IQL7</accession>
<reference evidence="3" key="1">
    <citation type="submission" date="2018-02" db="EMBL/GenBank/DDBJ databases">
        <title>Genome sequencing of Solimonas sp. HR-BB.</title>
        <authorList>
            <person name="Lee Y."/>
            <person name="Jeon C.O."/>
        </authorList>
    </citation>
    <scope>NUCLEOTIDE SEQUENCE [LARGE SCALE GENOMIC DNA]</scope>
    <source>
        <strain evidence="3">HR-U</strain>
    </source>
</reference>
<keyword evidence="1" id="KW-0732">Signal</keyword>
<dbReference type="OrthoDB" id="5873496at2"/>